<evidence type="ECO:0000313" key="1">
    <source>
        <dbReference type="EMBL" id="KAF5819280.1"/>
    </source>
</evidence>
<dbReference type="Gramene" id="mRNA:HanXRQr2_Chr02g0075831">
    <property type="protein sequence ID" value="CDS:HanXRQr2_Chr02g0075831.1"/>
    <property type="gene ID" value="HanXRQr2_Chr02g0075831"/>
</dbReference>
<comment type="caution">
    <text evidence="1">The sequence shown here is derived from an EMBL/GenBank/DDBJ whole genome shotgun (WGS) entry which is preliminary data.</text>
</comment>
<proteinExistence type="predicted"/>
<accession>A0A9K3JRH2</accession>
<reference evidence="1" key="2">
    <citation type="submission" date="2020-06" db="EMBL/GenBank/DDBJ databases">
        <title>Helianthus annuus Genome sequencing and assembly Release 2.</title>
        <authorList>
            <person name="Gouzy J."/>
            <person name="Langlade N."/>
            <person name="Munos S."/>
        </authorList>
    </citation>
    <scope>NUCLEOTIDE SEQUENCE</scope>
    <source>
        <tissue evidence="1">Leaves</tissue>
    </source>
</reference>
<keyword evidence="2" id="KW-1185">Reference proteome</keyword>
<dbReference type="AlphaFoldDB" id="A0A9K3JRH2"/>
<sequence>MSRHVFNRLDKCQKATDCLICSKRAPKRPTAFSKRTGILFRPFGSKRRMPPIVSLENVHHPSIKFLKNK</sequence>
<organism evidence="1 2">
    <name type="scientific">Helianthus annuus</name>
    <name type="common">Common sunflower</name>
    <dbReference type="NCBI Taxonomy" id="4232"/>
    <lineage>
        <taxon>Eukaryota</taxon>
        <taxon>Viridiplantae</taxon>
        <taxon>Streptophyta</taxon>
        <taxon>Embryophyta</taxon>
        <taxon>Tracheophyta</taxon>
        <taxon>Spermatophyta</taxon>
        <taxon>Magnoliopsida</taxon>
        <taxon>eudicotyledons</taxon>
        <taxon>Gunneridae</taxon>
        <taxon>Pentapetalae</taxon>
        <taxon>asterids</taxon>
        <taxon>campanulids</taxon>
        <taxon>Asterales</taxon>
        <taxon>Asteraceae</taxon>
        <taxon>Asteroideae</taxon>
        <taxon>Heliantheae alliance</taxon>
        <taxon>Heliantheae</taxon>
        <taxon>Helianthus</taxon>
    </lineage>
</organism>
<dbReference type="EMBL" id="MNCJ02000317">
    <property type="protein sequence ID" value="KAF5819280.1"/>
    <property type="molecule type" value="Genomic_DNA"/>
</dbReference>
<reference evidence="1" key="1">
    <citation type="journal article" date="2017" name="Nature">
        <title>The sunflower genome provides insights into oil metabolism, flowering and Asterid evolution.</title>
        <authorList>
            <person name="Badouin H."/>
            <person name="Gouzy J."/>
            <person name="Grassa C.J."/>
            <person name="Murat F."/>
            <person name="Staton S.E."/>
            <person name="Cottret L."/>
            <person name="Lelandais-Briere C."/>
            <person name="Owens G.L."/>
            <person name="Carrere S."/>
            <person name="Mayjonade B."/>
            <person name="Legrand L."/>
            <person name="Gill N."/>
            <person name="Kane N.C."/>
            <person name="Bowers J.E."/>
            <person name="Hubner S."/>
            <person name="Bellec A."/>
            <person name="Berard A."/>
            <person name="Berges H."/>
            <person name="Blanchet N."/>
            <person name="Boniface M.C."/>
            <person name="Brunel D."/>
            <person name="Catrice O."/>
            <person name="Chaidir N."/>
            <person name="Claudel C."/>
            <person name="Donnadieu C."/>
            <person name="Faraut T."/>
            <person name="Fievet G."/>
            <person name="Helmstetter N."/>
            <person name="King M."/>
            <person name="Knapp S.J."/>
            <person name="Lai Z."/>
            <person name="Le Paslier M.C."/>
            <person name="Lippi Y."/>
            <person name="Lorenzon L."/>
            <person name="Mandel J.R."/>
            <person name="Marage G."/>
            <person name="Marchand G."/>
            <person name="Marquand E."/>
            <person name="Bret-Mestries E."/>
            <person name="Morien E."/>
            <person name="Nambeesan S."/>
            <person name="Nguyen T."/>
            <person name="Pegot-Espagnet P."/>
            <person name="Pouilly N."/>
            <person name="Raftis F."/>
            <person name="Sallet E."/>
            <person name="Schiex T."/>
            <person name="Thomas J."/>
            <person name="Vandecasteele C."/>
            <person name="Vares D."/>
            <person name="Vear F."/>
            <person name="Vautrin S."/>
            <person name="Crespi M."/>
            <person name="Mangin B."/>
            <person name="Burke J.M."/>
            <person name="Salse J."/>
            <person name="Munos S."/>
            <person name="Vincourt P."/>
            <person name="Rieseberg L.H."/>
            <person name="Langlade N.B."/>
        </authorList>
    </citation>
    <scope>NUCLEOTIDE SEQUENCE</scope>
    <source>
        <tissue evidence="1">Leaves</tissue>
    </source>
</reference>
<protein>
    <submittedName>
        <fullName evidence="1">Uncharacterized protein</fullName>
    </submittedName>
</protein>
<evidence type="ECO:0000313" key="2">
    <source>
        <dbReference type="Proteomes" id="UP000215914"/>
    </source>
</evidence>
<gene>
    <name evidence="1" type="ORF">HanXRQr2_Chr02g0075831</name>
</gene>
<name>A0A9K3JRH2_HELAN</name>
<dbReference type="Proteomes" id="UP000215914">
    <property type="component" value="Unassembled WGS sequence"/>
</dbReference>